<protein>
    <submittedName>
        <fullName evidence="2">Uncharacterized protein</fullName>
    </submittedName>
</protein>
<organism evidence="2">
    <name type="scientific">Myoviridae sp. ctCjb12</name>
    <dbReference type="NCBI Taxonomy" id="2826631"/>
    <lineage>
        <taxon>Viruses</taxon>
        <taxon>Duplodnaviria</taxon>
        <taxon>Heunggongvirae</taxon>
        <taxon>Uroviricota</taxon>
        <taxon>Caudoviricetes</taxon>
    </lineage>
</organism>
<feature type="compositionally biased region" description="Basic and acidic residues" evidence="1">
    <location>
        <begin position="1"/>
        <end position="32"/>
    </location>
</feature>
<proteinExistence type="predicted"/>
<reference evidence="2" key="1">
    <citation type="journal article" date="2021" name="Proc. Natl. Acad. Sci. U.S.A.">
        <title>A Catalog of Tens of Thousands of Viruses from Human Metagenomes Reveals Hidden Associations with Chronic Diseases.</title>
        <authorList>
            <person name="Tisza M.J."/>
            <person name="Buck C.B."/>
        </authorList>
    </citation>
    <scope>NUCLEOTIDE SEQUENCE</scope>
    <source>
        <strain evidence="2">CtCjb12</strain>
    </source>
</reference>
<accession>A0A8S5MQC4</accession>
<name>A0A8S5MQC4_9CAUD</name>
<feature type="region of interest" description="Disordered" evidence="1">
    <location>
        <begin position="1"/>
        <end position="39"/>
    </location>
</feature>
<evidence type="ECO:0000256" key="1">
    <source>
        <dbReference type="SAM" id="MobiDB-lite"/>
    </source>
</evidence>
<evidence type="ECO:0000313" key="2">
    <source>
        <dbReference type="EMBL" id="DAD84510.1"/>
    </source>
</evidence>
<dbReference type="EMBL" id="BK014960">
    <property type="protein sequence ID" value="DAD84510.1"/>
    <property type="molecule type" value="Genomic_DNA"/>
</dbReference>
<sequence>MFRFSLRDCQDGHIENRPQKNLQDRKKIEKLPKKYLQTS</sequence>